<keyword evidence="2" id="KW-0433">Leucine-rich repeat</keyword>
<evidence type="ECO:0000256" key="1">
    <source>
        <dbReference type="ARBA" id="ARBA00022468"/>
    </source>
</evidence>
<dbReference type="InterPro" id="IPR001611">
    <property type="entry name" value="Leu-rich_rpt"/>
</dbReference>
<feature type="region of interest" description="Disordered" evidence="4">
    <location>
        <begin position="340"/>
        <end position="390"/>
    </location>
</feature>
<dbReference type="KEGG" id="hazt:108678245"/>
<protein>
    <submittedName>
        <fullName evidence="7">Ran GTPase-activating protein 1</fullName>
    </submittedName>
</protein>
<dbReference type="InterPro" id="IPR027038">
    <property type="entry name" value="RanGap"/>
</dbReference>
<dbReference type="Gene3D" id="1.25.40.200">
    <property type="entry name" value="Ran-GTPase activating protein 1, C-terminal domain"/>
    <property type="match status" value="1"/>
</dbReference>
<dbReference type="GO" id="GO:0005634">
    <property type="term" value="C:nucleus"/>
    <property type="evidence" value="ECO:0007669"/>
    <property type="project" value="TreeGrafter"/>
</dbReference>
<dbReference type="SUPFAM" id="SSF69099">
    <property type="entry name" value="Ran-GTPase activating protein 1 (RanGAP1), C-terminal domain"/>
    <property type="match status" value="1"/>
</dbReference>
<dbReference type="OrthoDB" id="184583at2759"/>
<dbReference type="Pfam" id="PF07834">
    <property type="entry name" value="RanGAP1_C"/>
    <property type="match status" value="1"/>
</dbReference>
<dbReference type="AlphaFoldDB" id="A0A8B7P8G0"/>
<dbReference type="PANTHER" id="PTHR24113">
    <property type="entry name" value="RAN GTPASE-ACTIVATING PROTEIN 1"/>
    <property type="match status" value="1"/>
</dbReference>
<keyword evidence="1" id="KW-0343">GTPase activation</keyword>
<dbReference type="RefSeq" id="XP_018022102.1">
    <property type="nucleotide sequence ID" value="XM_018166613.2"/>
</dbReference>
<evidence type="ECO:0000259" key="5">
    <source>
        <dbReference type="Pfam" id="PF07834"/>
    </source>
</evidence>
<feature type="domain" description="Ran-GTPase activating protein 1 C-terminal" evidence="5">
    <location>
        <begin position="426"/>
        <end position="586"/>
    </location>
</feature>
<evidence type="ECO:0000313" key="7">
    <source>
        <dbReference type="RefSeq" id="XP_018022102.1"/>
    </source>
</evidence>
<dbReference type="SMART" id="SM00368">
    <property type="entry name" value="LRR_RI"/>
    <property type="match status" value="8"/>
</dbReference>
<evidence type="ECO:0000313" key="6">
    <source>
        <dbReference type="Proteomes" id="UP000694843"/>
    </source>
</evidence>
<evidence type="ECO:0000256" key="4">
    <source>
        <dbReference type="SAM" id="MobiDB-lite"/>
    </source>
</evidence>
<dbReference type="GeneID" id="108678245"/>
<gene>
    <name evidence="7" type="primary">LOC108678245</name>
</gene>
<keyword evidence="6" id="KW-1185">Reference proteome</keyword>
<dbReference type="InterPro" id="IPR036720">
    <property type="entry name" value="RanGAP1_C_sf"/>
</dbReference>
<dbReference type="InterPro" id="IPR032675">
    <property type="entry name" value="LRR_dom_sf"/>
</dbReference>
<feature type="compositionally biased region" description="Acidic residues" evidence="4">
    <location>
        <begin position="346"/>
        <end position="374"/>
    </location>
</feature>
<dbReference type="GO" id="GO:0005096">
    <property type="term" value="F:GTPase activator activity"/>
    <property type="evidence" value="ECO:0007669"/>
    <property type="project" value="UniProtKB-KW"/>
</dbReference>
<dbReference type="Pfam" id="PF13516">
    <property type="entry name" value="LRR_6"/>
    <property type="match status" value="4"/>
</dbReference>
<dbReference type="CDD" id="cd00116">
    <property type="entry name" value="LRR_RI"/>
    <property type="match status" value="1"/>
</dbReference>
<dbReference type="GO" id="GO:0048471">
    <property type="term" value="C:perinuclear region of cytoplasm"/>
    <property type="evidence" value="ECO:0007669"/>
    <property type="project" value="TreeGrafter"/>
</dbReference>
<proteinExistence type="predicted"/>
<dbReference type="GO" id="GO:0031267">
    <property type="term" value="F:small GTPase binding"/>
    <property type="evidence" value="ECO:0007669"/>
    <property type="project" value="TreeGrafter"/>
</dbReference>
<evidence type="ECO:0000256" key="3">
    <source>
        <dbReference type="ARBA" id="ARBA00022737"/>
    </source>
</evidence>
<dbReference type="InterPro" id="IPR009109">
    <property type="entry name" value="Ran_GTPase_activating_1_C"/>
</dbReference>
<evidence type="ECO:0000256" key="2">
    <source>
        <dbReference type="ARBA" id="ARBA00022614"/>
    </source>
</evidence>
<dbReference type="Gene3D" id="3.80.10.10">
    <property type="entry name" value="Ribonuclease Inhibitor"/>
    <property type="match status" value="1"/>
</dbReference>
<dbReference type="PANTHER" id="PTHR24113:SF12">
    <property type="entry name" value="RAN GTPASE-ACTIVATING PROTEIN 1"/>
    <property type="match status" value="1"/>
</dbReference>
<accession>A0A8B7P8G0</accession>
<dbReference type="OMA" id="NGSMEAW"/>
<organism evidence="6 7">
    <name type="scientific">Hyalella azteca</name>
    <name type="common">Amphipod</name>
    <dbReference type="NCBI Taxonomy" id="294128"/>
    <lineage>
        <taxon>Eukaryota</taxon>
        <taxon>Metazoa</taxon>
        <taxon>Ecdysozoa</taxon>
        <taxon>Arthropoda</taxon>
        <taxon>Crustacea</taxon>
        <taxon>Multicrustacea</taxon>
        <taxon>Malacostraca</taxon>
        <taxon>Eumalacostraca</taxon>
        <taxon>Peracarida</taxon>
        <taxon>Amphipoda</taxon>
        <taxon>Senticaudata</taxon>
        <taxon>Talitrida</taxon>
        <taxon>Talitroidea</taxon>
        <taxon>Hyalellidae</taxon>
        <taxon>Hyalella</taxon>
    </lineage>
</organism>
<dbReference type="Proteomes" id="UP000694843">
    <property type="component" value="Unplaced"/>
</dbReference>
<dbReference type="GO" id="GO:0005829">
    <property type="term" value="C:cytosol"/>
    <property type="evidence" value="ECO:0007669"/>
    <property type="project" value="TreeGrafter"/>
</dbReference>
<name>A0A8B7P8G0_HYAAZ</name>
<reference evidence="7" key="1">
    <citation type="submission" date="2025-08" db="UniProtKB">
        <authorList>
            <consortium name="RefSeq"/>
        </authorList>
    </citation>
    <scope>IDENTIFICATION</scope>
    <source>
        <tissue evidence="7">Whole organism</tissue>
    </source>
</reference>
<dbReference type="GO" id="GO:0006913">
    <property type="term" value="P:nucleocytoplasmic transport"/>
    <property type="evidence" value="ECO:0007669"/>
    <property type="project" value="TreeGrafter"/>
</dbReference>
<dbReference type="GO" id="GO:0007165">
    <property type="term" value="P:signal transduction"/>
    <property type="evidence" value="ECO:0007669"/>
    <property type="project" value="InterPro"/>
</dbReference>
<dbReference type="CTD" id="35223"/>
<keyword evidence="3" id="KW-0677">Repeat</keyword>
<dbReference type="SUPFAM" id="SSF52047">
    <property type="entry name" value="RNI-like"/>
    <property type="match status" value="1"/>
</dbReference>
<sequence>MDSTLSFAGQSNKWNTADDAAPVAKAIEEHPNLVTLDLENNTLGPDAAKVIGDALAKHPEFKRAHFKDLFTGRLKTEIPLALKHLFSGINRANAQLVELDLSDNALGPVGVEGMVDFMSSRSCYTLEELRLNNNGLGITGGTMLAKSLEKLIDNSTRDGRPWKLKVFIAGRNRLEKVGAKIYAGIFRRLGSLEEVAMPQNGIFHEGIAALAEALSHNPNLRVLNLNDNTFTKKGGVAMAKYLPKMQALEVINFGDCLLKTSGASALAVALMPGHMKLKELYLDGNELTAEGGLSVVEAVQNKPNLTKLMMDDNMFGERGQEMIENFLRDVGKLDAWVPLENNAPTDSEEEQDDDEDEDDNEDDESESSEEDSEEEKVAAADESDSDGSDVEVVSEVLVKPASKTAEPLDSSFIVGPISPVEGTAAEYVCSPTAARLLGLPVSQLTTEALTAAATADCTTPDQEISSLVRLLVQSAALSHTDDKQLLAATASVVQTLGKAIFSRANQHLLVSFTTNTLLVYLGLIKCEDKNFSVTWEQRGVLKSLAVLVKETYFPQDAKNTLQYFISRPSQRLDELPDERDKLLQALAS</sequence>